<reference evidence="4 5" key="1">
    <citation type="journal article" date="2007" name="Science">
        <title>Sea anemone genome reveals ancestral eumetazoan gene repertoire and genomic organization.</title>
        <authorList>
            <person name="Putnam N.H."/>
            <person name="Srivastava M."/>
            <person name="Hellsten U."/>
            <person name="Dirks B."/>
            <person name="Chapman J."/>
            <person name="Salamov A."/>
            <person name="Terry A."/>
            <person name="Shapiro H."/>
            <person name="Lindquist E."/>
            <person name="Kapitonov V.V."/>
            <person name="Jurka J."/>
            <person name="Genikhovich G."/>
            <person name="Grigoriev I.V."/>
            <person name="Lucas S.M."/>
            <person name="Steele R.E."/>
            <person name="Finnerty J.R."/>
            <person name="Technau U."/>
            <person name="Martindale M.Q."/>
            <person name="Rokhsar D.S."/>
        </authorList>
    </citation>
    <scope>NUCLEOTIDE SEQUENCE [LARGE SCALE GENOMIC DNA]</scope>
    <source>
        <strain evidence="5">CH2 X CH6</strain>
    </source>
</reference>
<name>A7SX55_NEMVE</name>
<evidence type="ECO:0000313" key="4">
    <source>
        <dbReference type="EMBL" id="EDO31715.1"/>
    </source>
</evidence>
<dbReference type="PANTHER" id="PTHR24286">
    <property type="entry name" value="CYTOCHROME P450 26"/>
    <property type="match status" value="1"/>
</dbReference>
<keyword evidence="5" id="KW-1185">Reference proteome</keyword>
<gene>
    <name evidence="4" type="ORF">NEMVEDRAFT_v1g175215</name>
</gene>
<evidence type="ECO:0000256" key="2">
    <source>
        <dbReference type="ARBA" id="ARBA00022723"/>
    </source>
</evidence>
<dbReference type="Gene3D" id="1.10.630.10">
    <property type="entry name" value="Cytochrome P450"/>
    <property type="match status" value="1"/>
</dbReference>
<dbReference type="GO" id="GO:0020037">
    <property type="term" value="F:heme binding"/>
    <property type="evidence" value="ECO:0007669"/>
    <property type="project" value="InterPro"/>
</dbReference>
<keyword evidence="2" id="KW-0479">Metal-binding</keyword>
<dbReference type="GO" id="GO:0005506">
    <property type="term" value="F:iron ion binding"/>
    <property type="evidence" value="ECO:0007669"/>
    <property type="project" value="InterPro"/>
</dbReference>
<evidence type="ECO:0008006" key="6">
    <source>
        <dbReference type="Google" id="ProtNLM"/>
    </source>
</evidence>
<dbReference type="EMBL" id="DS469879">
    <property type="protein sequence ID" value="EDO31715.1"/>
    <property type="molecule type" value="Genomic_DNA"/>
</dbReference>
<keyword evidence="3" id="KW-0408">Iron</keyword>
<proteinExistence type="inferred from homology"/>
<dbReference type="AlphaFoldDB" id="A7SX55"/>
<dbReference type="InterPro" id="IPR002397">
    <property type="entry name" value="Cyt_P450_B"/>
</dbReference>
<dbReference type="SUPFAM" id="SSF48264">
    <property type="entry name" value="Cytochrome P450"/>
    <property type="match status" value="1"/>
</dbReference>
<dbReference type="InParanoid" id="A7SX55"/>
<dbReference type="InterPro" id="IPR001128">
    <property type="entry name" value="Cyt_P450"/>
</dbReference>
<dbReference type="Pfam" id="PF00067">
    <property type="entry name" value="p450"/>
    <property type="match status" value="1"/>
</dbReference>
<evidence type="ECO:0000256" key="1">
    <source>
        <dbReference type="ARBA" id="ARBA00010617"/>
    </source>
</evidence>
<dbReference type="PRINTS" id="PR00359">
    <property type="entry name" value="BP450"/>
</dbReference>
<dbReference type="InterPro" id="IPR036396">
    <property type="entry name" value="Cyt_P450_sf"/>
</dbReference>
<sequence>MSSLPGHIGWPVTGDKTIEFSKNPTQFVKGRITEYESRIFQTRILNKPHVFVASSQGVKEVLQDHSYAFTMGYKDFGYMYSLYGDLLLFNDSDEATRLKRILCSVLQPHQMAQCLAEVDTICSRVLVNLHTEPVSLYKTFKTVTTQICLTLFLGLDFEEAQTEAGQIVDLTIQHWNGLISLPVYFNVYGQKSGYSKAMLAKNRLLEVINKQLLEVADLDGTIIGTLKEAGFVSRSELANHLLLFVSALVPKALASLLTSFCLELAKPRNNGMQERAAKDDLFLDDALLEVQRLWPPFLGGRRIARQDVVIDGYRIPSGYHVAYLTKASNTDPSIFPGPNHFDPKRWRTRVVGLVGLIPSFVGGQYFFCFSSQFVMRYLLRYYKWSLPEDQDLTYKWLPVSRPKHDVQVAFTKKTADFL</sequence>
<dbReference type="PhylomeDB" id="A7SX55"/>
<dbReference type="HOGENOM" id="CLU_691267_0_0_1"/>
<dbReference type="GO" id="GO:0016705">
    <property type="term" value="F:oxidoreductase activity, acting on paired donors, with incorporation or reduction of molecular oxygen"/>
    <property type="evidence" value="ECO:0007669"/>
    <property type="project" value="InterPro"/>
</dbReference>
<organism evidence="4 5">
    <name type="scientific">Nematostella vectensis</name>
    <name type="common">Starlet sea anemone</name>
    <dbReference type="NCBI Taxonomy" id="45351"/>
    <lineage>
        <taxon>Eukaryota</taxon>
        <taxon>Metazoa</taxon>
        <taxon>Cnidaria</taxon>
        <taxon>Anthozoa</taxon>
        <taxon>Hexacorallia</taxon>
        <taxon>Actiniaria</taxon>
        <taxon>Edwardsiidae</taxon>
        <taxon>Nematostella</taxon>
    </lineage>
</organism>
<dbReference type="FunFam" id="1.10.630.10:FF:000150">
    <property type="entry name" value="beta-amyrin 11-oxidase"/>
    <property type="match status" value="1"/>
</dbReference>
<comment type="similarity">
    <text evidence="1">Belongs to the cytochrome P450 family.</text>
</comment>
<dbReference type="GO" id="GO:0004497">
    <property type="term" value="F:monooxygenase activity"/>
    <property type="evidence" value="ECO:0000318"/>
    <property type="project" value="GO_Central"/>
</dbReference>
<evidence type="ECO:0000313" key="5">
    <source>
        <dbReference type="Proteomes" id="UP000001593"/>
    </source>
</evidence>
<dbReference type="OMA" id="QNLEYKW"/>
<evidence type="ECO:0000256" key="3">
    <source>
        <dbReference type="ARBA" id="ARBA00023004"/>
    </source>
</evidence>
<dbReference type="eggNOG" id="KOG0157">
    <property type="taxonomic scope" value="Eukaryota"/>
</dbReference>
<dbReference type="Proteomes" id="UP000001593">
    <property type="component" value="Unassembled WGS sequence"/>
</dbReference>
<accession>A7SX55</accession>
<dbReference type="PANTHER" id="PTHR24286:SF252">
    <property type="entry name" value="CYTOCHROME P450 26B1"/>
    <property type="match status" value="1"/>
</dbReference>
<dbReference type="STRING" id="45351.A7SX55"/>
<dbReference type="FunCoup" id="A7SX55">
    <property type="interactions" value="124"/>
</dbReference>
<protein>
    <recommendedName>
        <fullName evidence="6">Cytochrome P450</fullName>
    </recommendedName>
</protein>